<reference evidence="2" key="1">
    <citation type="submission" date="2021-07" db="EMBL/GenBank/DDBJ databases">
        <authorList>
            <person name="Durling M."/>
        </authorList>
    </citation>
    <scope>NUCLEOTIDE SEQUENCE</scope>
</reference>
<organism evidence="2 3">
    <name type="scientific">Hymenoscyphus albidus</name>
    <dbReference type="NCBI Taxonomy" id="595503"/>
    <lineage>
        <taxon>Eukaryota</taxon>
        <taxon>Fungi</taxon>
        <taxon>Dikarya</taxon>
        <taxon>Ascomycota</taxon>
        <taxon>Pezizomycotina</taxon>
        <taxon>Leotiomycetes</taxon>
        <taxon>Helotiales</taxon>
        <taxon>Helotiaceae</taxon>
        <taxon>Hymenoscyphus</taxon>
    </lineage>
</organism>
<gene>
    <name evidence="2" type="ORF">HYALB_00011516</name>
</gene>
<proteinExistence type="predicted"/>
<comment type="caution">
    <text evidence="2">The sequence shown here is derived from an EMBL/GenBank/DDBJ whole genome shotgun (WGS) entry which is preliminary data.</text>
</comment>
<evidence type="ECO:0000313" key="2">
    <source>
        <dbReference type="EMBL" id="CAG8979632.1"/>
    </source>
</evidence>
<dbReference type="OrthoDB" id="10359168at2759"/>
<feature type="region of interest" description="Disordered" evidence="1">
    <location>
        <begin position="1"/>
        <end position="41"/>
    </location>
</feature>
<name>A0A9N9LU42_9HELO</name>
<accession>A0A9N9LU42</accession>
<sequence length="80" mass="8804">MPARTSNSPSQTTSSMATGSSDSKKARDDSNSSMLGKYVYQSEGVTERLIQGKSIGMEEHLGRAARVIEEFENVYEGRNR</sequence>
<evidence type="ECO:0000313" key="3">
    <source>
        <dbReference type="Proteomes" id="UP000701801"/>
    </source>
</evidence>
<dbReference type="Proteomes" id="UP000701801">
    <property type="component" value="Unassembled WGS sequence"/>
</dbReference>
<evidence type="ECO:0000256" key="1">
    <source>
        <dbReference type="SAM" id="MobiDB-lite"/>
    </source>
</evidence>
<dbReference type="EMBL" id="CAJVRM010000327">
    <property type="protein sequence ID" value="CAG8979632.1"/>
    <property type="molecule type" value="Genomic_DNA"/>
</dbReference>
<keyword evidence="3" id="KW-1185">Reference proteome</keyword>
<dbReference type="AlphaFoldDB" id="A0A9N9LU42"/>
<protein>
    <submittedName>
        <fullName evidence="2">Uncharacterized protein</fullName>
    </submittedName>
</protein>
<feature type="compositionally biased region" description="Polar residues" evidence="1">
    <location>
        <begin position="1"/>
        <end position="21"/>
    </location>
</feature>